<gene>
    <name evidence="5" type="ORF">KI387_033137</name>
</gene>
<dbReference type="InterPro" id="IPR003591">
    <property type="entry name" value="Leu-rich_rpt_typical-subtyp"/>
</dbReference>
<dbReference type="InterPro" id="IPR042197">
    <property type="entry name" value="Apaf_helical"/>
</dbReference>
<dbReference type="AlphaFoldDB" id="A0AA38BR82"/>
<dbReference type="InterPro" id="IPR044974">
    <property type="entry name" value="Disease_R_plants"/>
</dbReference>
<evidence type="ECO:0000256" key="1">
    <source>
        <dbReference type="ARBA" id="ARBA00022614"/>
    </source>
</evidence>
<dbReference type="InterPro" id="IPR036390">
    <property type="entry name" value="WH_DNA-bd_sf"/>
</dbReference>
<dbReference type="Gene3D" id="1.10.8.430">
    <property type="entry name" value="Helical domain of apoptotic protease-activating factors"/>
    <property type="match status" value="1"/>
</dbReference>
<dbReference type="Gene3D" id="3.40.50.300">
    <property type="entry name" value="P-loop containing nucleotide triphosphate hydrolases"/>
    <property type="match status" value="1"/>
</dbReference>
<dbReference type="InterPro" id="IPR058192">
    <property type="entry name" value="WHD_ROQ1-like"/>
</dbReference>
<dbReference type="InterPro" id="IPR002182">
    <property type="entry name" value="NB-ARC"/>
</dbReference>
<reference evidence="5 6" key="1">
    <citation type="journal article" date="2021" name="Nat. Plants">
        <title>The Taxus genome provides insights into paclitaxel biosynthesis.</title>
        <authorList>
            <person name="Xiong X."/>
            <person name="Gou J."/>
            <person name="Liao Q."/>
            <person name="Li Y."/>
            <person name="Zhou Q."/>
            <person name="Bi G."/>
            <person name="Li C."/>
            <person name="Du R."/>
            <person name="Wang X."/>
            <person name="Sun T."/>
            <person name="Guo L."/>
            <person name="Liang H."/>
            <person name="Lu P."/>
            <person name="Wu Y."/>
            <person name="Zhang Z."/>
            <person name="Ro D.K."/>
            <person name="Shang Y."/>
            <person name="Huang S."/>
            <person name="Yan J."/>
        </authorList>
    </citation>
    <scope>NUCLEOTIDE SEQUENCE [LARGE SCALE GENOMIC DNA]</scope>
    <source>
        <strain evidence="5">Ta-2019</strain>
    </source>
</reference>
<dbReference type="Pfam" id="PF23282">
    <property type="entry name" value="WHD_ROQ1"/>
    <property type="match status" value="1"/>
</dbReference>
<dbReference type="InterPro" id="IPR000157">
    <property type="entry name" value="TIR_dom"/>
</dbReference>
<dbReference type="PRINTS" id="PR00364">
    <property type="entry name" value="DISEASERSIST"/>
</dbReference>
<accession>A0AA38BR82</accession>
<keyword evidence="2" id="KW-0677">Repeat</keyword>
<dbReference type="Pfam" id="PF01582">
    <property type="entry name" value="TIR"/>
    <property type="match status" value="1"/>
</dbReference>
<dbReference type="EMBL" id="JAHRHJ020003813">
    <property type="protein sequence ID" value="KAH9289020.1"/>
    <property type="molecule type" value="Genomic_DNA"/>
</dbReference>
<dbReference type="InterPro" id="IPR032675">
    <property type="entry name" value="LRR_dom_sf"/>
</dbReference>
<keyword evidence="6" id="KW-1185">Reference proteome</keyword>
<dbReference type="PANTHER" id="PTHR11017">
    <property type="entry name" value="LEUCINE-RICH REPEAT-CONTAINING PROTEIN"/>
    <property type="match status" value="1"/>
</dbReference>
<evidence type="ECO:0000313" key="5">
    <source>
        <dbReference type="EMBL" id="KAH9289020.1"/>
    </source>
</evidence>
<dbReference type="InterPro" id="IPR035897">
    <property type="entry name" value="Toll_tir_struct_dom_sf"/>
</dbReference>
<dbReference type="OMA" id="NQWMEYV"/>
<feature type="domain" description="TIR" evidence="4">
    <location>
        <begin position="32"/>
        <end position="198"/>
    </location>
</feature>
<evidence type="ECO:0000259" key="4">
    <source>
        <dbReference type="PROSITE" id="PS50104"/>
    </source>
</evidence>
<dbReference type="Gene3D" id="3.40.50.10140">
    <property type="entry name" value="Toll/interleukin-1 receptor homology (TIR) domain"/>
    <property type="match status" value="1"/>
</dbReference>
<keyword evidence="1" id="KW-0433">Leucine-rich repeat</keyword>
<organism evidence="5 6">
    <name type="scientific">Taxus chinensis</name>
    <name type="common">Chinese yew</name>
    <name type="synonym">Taxus wallichiana var. chinensis</name>
    <dbReference type="NCBI Taxonomy" id="29808"/>
    <lineage>
        <taxon>Eukaryota</taxon>
        <taxon>Viridiplantae</taxon>
        <taxon>Streptophyta</taxon>
        <taxon>Embryophyta</taxon>
        <taxon>Tracheophyta</taxon>
        <taxon>Spermatophyta</taxon>
        <taxon>Pinopsida</taxon>
        <taxon>Pinidae</taxon>
        <taxon>Conifers II</taxon>
        <taxon>Cupressales</taxon>
        <taxon>Taxaceae</taxon>
        <taxon>Taxus</taxon>
    </lineage>
</organism>
<dbReference type="SUPFAM" id="SSF52058">
    <property type="entry name" value="L domain-like"/>
    <property type="match status" value="2"/>
</dbReference>
<dbReference type="InterPro" id="IPR027417">
    <property type="entry name" value="P-loop_NTPase"/>
</dbReference>
<dbReference type="Pfam" id="PF00931">
    <property type="entry name" value="NB-ARC"/>
    <property type="match status" value="1"/>
</dbReference>
<dbReference type="SUPFAM" id="SSF52200">
    <property type="entry name" value="Toll/Interleukin receptor TIR domain"/>
    <property type="match status" value="1"/>
</dbReference>
<evidence type="ECO:0000313" key="6">
    <source>
        <dbReference type="Proteomes" id="UP000824469"/>
    </source>
</evidence>
<comment type="caution">
    <text evidence="5">The sequence shown here is derived from an EMBL/GenBank/DDBJ whole genome shotgun (WGS) entry which is preliminary data.</text>
</comment>
<proteinExistence type="predicted"/>
<evidence type="ECO:0000256" key="3">
    <source>
        <dbReference type="ARBA" id="ARBA00022821"/>
    </source>
</evidence>
<keyword evidence="3" id="KW-0611">Plant defense</keyword>
<sequence length="1087" mass="123279">MATGNEITNAFEGIGSPSVFASASSSKRTTQAPYDVFINHRGTDVKHTLASAIYRTLHPLGLRVFLDVEVLELGDVIPVHIQDAMRTSFLHIAIFSSNYAQSPWCLAELSFILRTGSRVIPVFYDVEPADLRWACQGKGIYATAFSLHQANDRYTSEKLEEWKMALHRVSFHSGYILKNNDDEGNLLKSIVNCVLNELKKVPLEVAKHPVGLDEAVQDFERMAFESSKNVQIIGIVGMGGSGKTTLAKMLYNKKSFSMARCSFLFDVRDTAYTKNLQNKQKKLLQDLGFKDLLFDDVEEGKQILASCFRSLCLFIILDDVDHQDQLDALLPGIDSLGWGSLIIVTSRELGVLTSWGVSSIYKMKGLHLEHARELLCWHAFLQPSPLEGFEVLVEMFVNVCKGLPLSLKVIGGLLYRNTKDYWSSQLNKISRLLPKDIKETLKISYDALDEEDKEMFLDIACFFIGERKSLAIAVWDGSEWSGVHGWETLVNKCLVEFDENNIIRMHDQLRDLGKEIAIRQSPYRLWLPEQIADIEKHAAEKRVLIRGIIAQSHEFHEDFTAPVSSHYQTPFEECMELVRSSSKEFRRCRPLELLVVRNNYFTEEFATLSRGLVWLRWFNLGDTTLPWWLWLKNLRVLELDVAHRLKELWEDNVDPPLELRELIITDANYSLLSFPRSIGRLKYLKTIVLSVSSSKDNVLRCLPEEFCLLKSLEHLTLRDCTSLRSLPNRFGDLTNLRHLDLYRCTQLKMLPVSFKQLIRLQYINLEFCCNLYFTSENIDVLVNMTKLEILNLEGCNQLQELPLLTNKGSLRELHLDYMHGLKELPSNIGQLSKLEMLEIGSPLLRNLPTSLGKLSSLTSLDISKCVMLKSLPDSIGGLILLENMRISDTGIESLPNAIVQLNNLQHLKVSRCPLRDLAFLSCSSSLCCLKLIDLGNTLVSKLSISQQCCPRLETLLVFRNDYLTHIETLPISMKAIELNNCKNLKSISGIGGLVNLQQLVILGCCMLDELPSFAELVSLKEFVIKETATECKKIKGLQNSRSLEILRAHTSWQVAAIESLEHMKNLTILELSACNLSAIQPCLQTIK</sequence>
<dbReference type="GO" id="GO:0006952">
    <property type="term" value="P:defense response"/>
    <property type="evidence" value="ECO:0007669"/>
    <property type="project" value="UniProtKB-KW"/>
</dbReference>
<dbReference type="Proteomes" id="UP000824469">
    <property type="component" value="Unassembled WGS sequence"/>
</dbReference>
<name>A0AA38BR82_TAXCH</name>
<dbReference type="SUPFAM" id="SSF46785">
    <property type="entry name" value="Winged helix' DNA-binding domain"/>
    <property type="match status" value="1"/>
</dbReference>
<dbReference type="SUPFAM" id="SSF52540">
    <property type="entry name" value="P-loop containing nucleoside triphosphate hydrolases"/>
    <property type="match status" value="1"/>
</dbReference>
<dbReference type="PANTHER" id="PTHR11017:SF385">
    <property type="entry name" value="DISEASE RESISTANCE PROTEIN (TIR-NBS-LRR CLASS)-RELATED"/>
    <property type="match status" value="1"/>
</dbReference>
<dbReference type="SMART" id="SM00369">
    <property type="entry name" value="LRR_TYP"/>
    <property type="match status" value="6"/>
</dbReference>
<dbReference type="PROSITE" id="PS50104">
    <property type="entry name" value="TIR"/>
    <property type="match status" value="1"/>
</dbReference>
<protein>
    <recommendedName>
        <fullName evidence="4">TIR domain-containing protein</fullName>
    </recommendedName>
</protein>
<evidence type="ECO:0000256" key="2">
    <source>
        <dbReference type="ARBA" id="ARBA00022737"/>
    </source>
</evidence>
<dbReference type="Gene3D" id="3.80.10.10">
    <property type="entry name" value="Ribonuclease Inhibitor"/>
    <property type="match status" value="3"/>
</dbReference>
<dbReference type="GO" id="GO:0007165">
    <property type="term" value="P:signal transduction"/>
    <property type="evidence" value="ECO:0007669"/>
    <property type="project" value="InterPro"/>
</dbReference>
<dbReference type="GO" id="GO:0043531">
    <property type="term" value="F:ADP binding"/>
    <property type="evidence" value="ECO:0007669"/>
    <property type="project" value="InterPro"/>
</dbReference>
<dbReference type="SMART" id="SM00255">
    <property type="entry name" value="TIR"/>
    <property type="match status" value="1"/>
</dbReference>
<feature type="non-terminal residue" evidence="5">
    <location>
        <position position="1087"/>
    </location>
</feature>